<dbReference type="RefSeq" id="WP_125213097.1">
    <property type="nucleotide sequence ID" value="NZ_PDES01000004.1"/>
</dbReference>
<dbReference type="InterPro" id="IPR016181">
    <property type="entry name" value="Acyl_CoA_acyltransferase"/>
</dbReference>
<evidence type="ECO:0000256" key="2">
    <source>
        <dbReference type="ARBA" id="ARBA00023315"/>
    </source>
</evidence>
<evidence type="ECO:0000313" key="5">
    <source>
        <dbReference type="EMBL" id="RRQ87188.1"/>
    </source>
</evidence>
<sequence>MKIDSGEMAAGVTLRPLGVGDAGRLAEAYVVNRGHLAPWEPVRPDSFFTPDGQRERIEGLLRQRDEGAAVPWVFEEAGGRIVGAITLTGITRGPFCSAHLGYWVAADRQGRGLASAAVSRVCGLARDVVGLHRIEASTRVENTGSQRVLEKCGFELIGTAAKYLHINGRWRDSRLFQRILHDEDPALWSAPERR</sequence>
<organism evidence="5 6">
    <name type="scientific">Streptomyces griseofuscus</name>
    <dbReference type="NCBI Taxonomy" id="146922"/>
    <lineage>
        <taxon>Bacteria</taxon>
        <taxon>Bacillati</taxon>
        <taxon>Actinomycetota</taxon>
        <taxon>Actinomycetes</taxon>
        <taxon>Kitasatosporales</taxon>
        <taxon>Streptomycetaceae</taxon>
        <taxon>Streptomyces</taxon>
    </lineage>
</organism>
<dbReference type="PROSITE" id="PS51186">
    <property type="entry name" value="GNAT"/>
    <property type="match status" value="1"/>
</dbReference>
<reference evidence="5 6" key="1">
    <citation type="submission" date="2017-10" db="EMBL/GenBank/DDBJ databases">
        <title>Draft genome of actinobacteria isolated from guarana (Paullinia cupana (Mart.) Ducke.</title>
        <authorList>
            <person name="Siqueira K.A."/>
            <person name="Liotti R.G."/>
            <person name="Mendes T.A."/>
            <person name="Soares M.A."/>
        </authorList>
    </citation>
    <scope>NUCLEOTIDE SEQUENCE [LARGE SCALE GENOMIC DNA]</scope>
    <source>
        <strain evidence="5 6">199</strain>
    </source>
</reference>
<proteinExistence type="inferred from homology"/>
<evidence type="ECO:0000256" key="3">
    <source>
        <dbReference type="ARBA" id="ARBA00038502"/>
    </source>
</evidence>
<dbReference type="EMBL" id="PDES01000004">
    <property type="protein sequence ID" value="RRQ87188.1"/>
    <property type="molecule type" value="Genomic_DNA"/>
</dbReference>
<dbReference type="InterPro" id="IPR000182">
    <property type="entry name" value="GNAT_dom"/>
</dbReference>
<evidence type="ECO:0000256" key="1">
    <source>
        <dbReference type="ARBA" id="ARBA00022679"/>
    </source>
</evidence>
<evidence type="ECO:0000259" key="4">
    <source>
        <dbReference type="PROSITE" id="PS51186"/>
    </source>
</evidence>
<dbReference type="GO" id="GO:0008999">
    <property type="term" value="F:protein-N-terminal-alanine acetyltransferase activity"/>
    <property type="evidence" value="ECO:0007669"/>
    <property type="project" value="TreeGrafter"/>
</dbReference>
<keyword evidence="2" id="KW-0012">Acyltransferase</keyword>
<accession>A0A3R8S342</accession>
<dbReference type="PANTHER" id="PTHR43792">
    <property type="entry name" value="GNAT FAMILY, PUTATIVE (AFU_ORTHOLOGUE AFUA_3G00765)-RELATED-RELATED"/>
    <property type="match status" value="1"/>
</dbReference>
<dbReference type="Pfam" id="PF13302">
    <property type="entry name" value="Acetyltransf_3"/>
    <property type="match status" value="1"/>
</dbReference>
<dbReference type="GO" id="GO:0005737">
    <property type="term" value="C:cytoplasm"/>
    <property type="evidence" value="ECO:0007669"/>
    <property type="project" value="TreeGrafter"/>
</dbReference>
<dbReference type="AlphaFoldDB" id="A0A3R8S342"/>
<evidence type="ECO:0000313" key="6">
    <source>
        <dbReference type="Proteomes" id="UP000276379"/>
    </source>
</evidence>
<feature type="domain" description="N-acetyltransferase" evidence="4">
    <location>
        <begin position="26"/>
        <end position="177"/>
    </location>
</feature>
<dbReference type="Gene3D" id="3.40.630.30">
    <property type="match status" value="1"/>
</dbReference>
<protein>
    <submittedName>
        <fullName evidence="5">Alanine acetyltransferase</fullName>
    </submittedName>
</protein>
<dbReference type="InterPro" id="IPR051531">
    <property type="entry name" value="N-acetyltransferase"/>
</dbReference>
<keyword evidence="6" id="KW-1185">Reference proteome</keyword>
<keyword evidence="1 5" id="KW-0808">Transferase</keyword>
<gene>
    <name evidence="5" type="ORF">CQW44_09525</name>
</gene>
<comment type="similarity">
    <text evidence="3">Belongs to the acetyltransferase family. RimJ subfamily.</text>
</comment>
<dbReference type="SUPFAM" id="SSF55729">
    <property type="entry name" value="Acyl-CoA N-acyltransferases (Nat)"/>
    <property type="match status" value="1"/>
</dbReference>
<dbReference type="Proteomes" id="UP000276379">
    <property type="component" value="Unassembled WGS sequence"/>
</dbReference>
<name>A0A3R8S342_9ACTN</name>
<dbReference type="PANTHER" id="PTHR43792:SF8">
    <property type="entry name" value="[RIBOSOMAL PROTEIN US5]-ALANINE N-ACETYLTRANSFERASE"/>
    <property type="match status" value="1"/>
</dbReference>
<comment type="caution">
    <text evidence="5">The sequence shown here is derived from an EMBL/GenBank/DDBJ whole genome shotgun (WGS) entry which is preliminary data.</text>
</comment>